<evidence type="ECO:0000313" key="2">
    <source>
        <dbReference type="Proteomes" id="UP000286288"/>
    </source>
</evidence>
<accession>A0A415EP45</accession>
<dbReference type="Proteomes" id="UP000286288">
    <property type="component" value="Unassembled WGS sequence"/>
</dbReference>
<protein>
    <submittedName>
        <fullName evidence="1">Uncharacterized protein</fullName>
    </submittedName>
</protein>
<dbReference type="AlphaFoldDB" id="A0A415EP45"/>
<comment type="caution">
    <text evidence="1">The sequence shown here is derived from an EMBL/GenBank/DDBJ whole genome shotgun (WGS) entry which is preliminary data.</text>
</comment>
<dbReference type="EMBL" id="QRMZ01000025">
    <property type="protein sequence ID" value="RHK04820.1"/>
    <property type="molecule type" value="Genomic_DNA"/>
</dbReference>
<proteinExistence type="predicted"/>
<gene>
    <name evidence="1" type="ORF">DW084_15520</name>
</gene>
<organism evidence="1 2">
    <name type="scientific">Enterococcus casseliflavus</name>
    <name type="common">Enterococcus flavescens</name>
    <dbReference type="NCBI Taxonomy" id="37734"/>
    <lineage>
        <taxon>Bacteria</taxon>
        <taxon>Bacillati</taxon>
        <taxon>Bacillota</taxon>
        <taxon>Bacilli</taxon>
        <taxon>Lactobacillales</taxon>
        <taxon>Enterococcaceae</taxon>
        <taxon>Enterococcus</taxon>
    </lineage>
</organism>
<reference evidence="1 2" key="1">
    <citation type="submission" date="2018-08" db="EMBL/GenBank/DDBJ databases">
        <title>A genome reference for cultivated species of the human gut microbiota.</title>
        <authorList>
            <person name="Zou Y."/>
            <person name="Xue W."/>
            <person name="Luo G."/>
        </authorList>
    </citation>
    <scope>NUCLEOTIDE SEQUENCE [LARGE SCALE GENOMIC DNA]</scope>
    <source>
        <strain evidence="1 2">AF48-16</strain>
    </source>
</reference>
<sequence length="88" mass="10055">MITVDLKKKLNTAMKHMLTHIVLNDAVTLEGYHAELVDAVLLIEFEIPESISTLRKIAFYEEETLLSECSVFVPVTGNILFKYRVEVE</sequence>
<dbReference type="RefSeq" id="WP_151196202.1">
    <property type="nucleotide sequence ID" value="NZ_WMHD01000029.1"/>
</dbReference>
<name>A0A415EP45_ENTCA</name>
<evidence type="ECO:0000313" key="1">
    <source>
        <dbReference type="EMBL" id="RHK04820.1"/>
    </source>
</evidence>